<dbReference type="SUPFAM" id="SSF74653">
    <property type="entry name" value="TolA/TonB C-terminal domain"/>
    <property type="match status" value="1"/>
</dbReference>
<dbReference type="AlphaFoldDB" id="A0A1E5Q5E7"/>
<evidence type="ECO:0000313" key="14">
    <source>
        <dbReference type="Proteomes" id="UP000095347"/>
    </source>
</evidence>
<sequence>MAFMLHGATAWGLLGLNDTSYTPPNPNAGFEVVDLSAFGAPSVPEPEPVAEKPVEEVKSEPLVEPVIEPEPTVVEEPAPIPLPVPVAKPVVKPQPVQKPAPKPVQKAQPIPPPKQQMATPAGNQNAFVPPSSNAAYLHNPKPAYPVQAQRRNLEGVVVVAVEVSEAGEPLSITIKKSSGFMLLDKAALKAVRVWRFAPATRGGRAVSAQVDVPIRFSLNDA</sequence>
<keyword evidence="14" id="KW-1185">Reference proteome</keyword>
<evidence type="ECO:0000256" key="6">
    <source>
        <dbReference type="ARBA" id="ARBA00022692"/>
    </source>
</evidence>
<dbReference type="GO" id="GO:0030288">
    <property type="term" value="C:outer membrane-bounded periplasmic space"/>
    <property type="evidence" value="ECO:0007669"/>
    <property type="project" value="InterPro"/>
</dbReference>
<dbReference type="NCBIfam" id="TIGR01352">
    <property type="entry name" value="tonB_Cterm"/>
    <property type="match status" value="1"/>
</dbReference>
<keyword evidence="4 10" id="KW-1003">Cell membrane</keyword>
<keyword evidence="5 10" id="KW-0997">Cell inner membrane</keyword>
<organism evidence="13 14">
    <name type="scientific">Magnetovibrio blakemorei</name>
    <dbReference type="NCBI Taxonomy" id="28181"/>
    <lineage>
        <taxon>Bacteria</taxon>
        <taxon>Pseudomonadati</taxon>
        <taxon>Pseudomonadota</taxon>
        <taxon>Alphaproteobacteria</taxon>
        <taxon>Rhodospirillales</taxon>
        <taxon>Magnetovibrionaceae</taxon>
        <taxon>Magnetovibrio</taxon>
    </lineage>
</organism>
<dbReference type="InterPro" id="IPR051045">
    <property type="entry name" value="TonB-dependent_transducer"/>
</dbReference>
<comment type="caution">
    <text evidence="13">The sequence shown here is derived from an EMBL/GenBank/DDBJ whole genome shotgun (WGS) entry which is preliminary data.</text>
</comment>
<keyword evidence="8" id="KW-1133">Transmembrane helix</keyword>
<dbReference type="InterPro" id="IPR006260">
    <property type="entry name" value="TonB/TolA_C"/>
</dbReference>
<dbReference type="GO" id="GO:0055085">
    <property type="term" value="P:transmembrane transport"/>
    <property type="evidence" value="ECO:0007669"/>
    <property type="project" value="InterPro"/>
</dbReference>
<accession>A0A1E5Q5E7</accession>
<evidence type="ECO:0000313" key="13">
    <source>
        <dbReference type="EMBL" id="OEJ65640.1"/>
    </source>
</evidence>
<keyword evidence="7 10" id="KW-0653">Protein transport</keyword>
<evidence type="ECO:0000256" key="2">
    <source>
        <dbReference type="ARBA" id="ARBA00006555"/>
    </source>
</evidence>
<feature type="compositionally biased region" description="Polar residues" evidence="11">
    <location>
        <begin position="117"/>
        <end position="134"/>
    </location>
</feature>
<name>A0A1E5Q5E7_9PROT</name>
<keyword evidence="3 10" id="KW-0813">Transport</keyword>
<dbReference type="GO" id="GO:0015891">
    <property type="term" value="P:siderophore transport"/>
    <property type="evidence" value="ECO:0007669"/>
    <property type="project" value="InterPro"/>
</dbReference>
<comment type="similarity">
    <text evidence="2 10">Belongs to the TonB family.</text>
</comment>
<evidence type="ECO:0000256" key="11">
    <source>
        <dbReference type="SAM" id="MobiDB-lite"/>
    </source>
</evidence>
<dbReference type="PRINTS" id="PR01374">
    <property type="entry name" value="TONBPROTEIN"/>
</dbReference>
<keyword evidence="9" id="KW-0472">Membrane</keyword>
<dbReference type="InterPro" id="IPR037682">
    <property type="entry name" value="TonB_C"/>
</dbReference>
<dbReference type="GO" id="GO:0015031">
    <property type="term" value="P:protein transport"/>
    <property type="evidence" value="ECO:0007669"/>
    <property type="project" value="UniProtKB-UniRule"/>
</dbReference>
<dbReference type="PANTHER" id="PTHR33446:SF2">
    <property type="entry name" value="PROTEIN TONB"/>
    <property type="match status" value="1"/>
</dbReference>
<dbReference type="InterPro" id="IPR003538">
    <property type="entry name" value="TonB"/>
</dbReference>
<gene>
    <name evidence="13" type="ORF">BEN30_13850</name>
</gene>
<protein>
    <recommendedName>
        <fullName evidence="10">Protein TonB</fullName>
    </recommendedName>
</protein>
<keyword evidence="6" id="KW-0812">Transmembrane</keyword>
<dbReference type="Gene3D" id="3.30.1150.10">
    <property type="match status" value="1"/>
</dbReference>
<dbReference type="EMBL" id="MCGG01000047">
    <property type="protein sequence ID" value="OEJ65640.1"/>
    <property type="molecule type" value="Genomic_DNA"/>
</dbReference>
<reference evidence="14" key="1">
    <citation type="submission" date="2016-07" db="EMBL/GenBank/DDBJ databases">
        <authorList>
            <person name="Florea S."/>
            <person name="Webb J.S."/>
            <person name="Jaromczyk J."/>
            <person name="Schardl C.L."/>
        </authorList>
    </citation>
    <scope>NUCLEOTIDE SEQUENCE [LARGE SCALE GENOMIC DNA]</scope>
    <source>
        <strain evidence="14">MV-1</strain>
    </source>
</reference>
<dbReference type="STRING" id="28181.BEN30_13850"/>
<evidence type="ECO:0000256" key="4">
    <source>
        <dbReference type="ARBA" id="ARBA00022475"/>
    </source>
</evidence>
<evidence type="ECO:0000256" key="8">
    <source>
        <dbReference type="ARBA" id="ARBA00022989"/>
    </source>
</evidence>
<dbReference type="Proteomes" id="UP000095347">
    <property type="component" value="Unassembled WGS sequence"/>
</dbReference>
<evidence type="ECO:0000256" key="3">
    <source>
        <dbReference type="ARBA" id="ARBA00022448"/>
    </source>
</evidence>
<dbReference type="GO" id="GO:0098797">
    <property type="term" value="C:plasma membrane protein complex"/>
    <property type="evidence" value="ECO:0007669"/>
    <property type="project" value="TreeGrafter"/>
</dbReference>
<evidence type="ECO:0000256" key="5">
    <source>
        <dbReference type="ARBA" id="ARBA00022519"/>
    </source>
</evidence>
<dbReference type="GO" id="GO:0031992">
    <property type="term" value="F:energy transducer activity"/>
    <property type="evidence" value="ECO:0007669"/>
    <property type="project" value="InterPro"/>
</dbReference>
<dbReference type="PANTHER" id="PTHR33446">
    <property type="entry name" value="PROTEIN TONB-RELATED"/>
    <property type="match status" value="1"/>
</dbReference>
<evidence type="ECO:0000259" key="12">
    <source>
        <dbReference type="PROSITE" id="PS52015"/>
    </source>
</evidence>
<feature type="compositionally biased region" description="Basic and acidic residues" evidence="11">
    <location>
        <begin position="49"/>
        <end position="61"/>
    </location>
</feature>
<evidence type="ECO:0000256" key="7">
    <source>
        <dbReference type="ARBA" id="ARBA00022927"/>
    </source>
</evidence>
<evidence type="ECO:0000256" key="1">
    <source>
        <dbReference type="ARBA" id="ARBA00004383"/>
    </source>
</evidence>
<feature type="domain" description="TonB C-terminal" evidence="12">
    <location>
        <begin position="129"/>
        <end position="221"/>
    </location>
</feature>
<feature type="region of interest" description="Disordered" evidence="11">
    <location>
        <begin position="93"/>
        <end position="134"/>
    </location>
</feature>
<evidence type="ECO:0000256" key="10">
    <source>
        <dbReference type="RuleBase" id="RU362123"/>
    </source>
</evidence>
<feature type="region of interest" description="Disordered" evidence="11">
    <location>
        <begin position="43"/>
        <end position="63"/>
    </location>
</feature>
<evidence type="ECO:0000256" key="9">
    <source>
        <dbReference type="ARBA" id="ARBA00023136"/>
    </source>
</evidence>
<comment type="subcellular location">
    <subcellularLocation>
        <location evidence="1 10">Cell inner membrane</location>
        <topology evidence="1 10">Single-pass membrane protein</topology>
        <orientation evidence="1 10">Periplasmic side</orientation>
    </subcellularLocation>
</comment>
<comment type="function">
    <text evidence="10">Interacts with outer membrane receptor proteins that carry out high-affinity binding and energy dependent uptake into the periplasmic space of specific substrates. It could act to transduce energy from the cytoplasmic membrane to specific energy-requiring processes in the outer membrane, resulting in the release into the periplasm of ligands bound by these outer membrane proteins.</text>
</comment>
<proteinExistence type="inferred from homology"/>
<keyword evidence="10" id="KW-0735">Signal-anchor</keyword>
<dbReference type="Pfam" id="PF03544">
    <property type="entry name" value="TonB_C"/>
    <property type="match status" value="1"/>
</dbReference>
<dbReference type="PROSITE" id="PS52015">
    <property type="entry name" value="TONB_CTD"/>
    <property type="match status" value="1"/>
</dbReference>